<feature type="domain" description="UDP-glucose:glycoprotein glucosyltransferase thioredoxin-like" evidence="5">
    <location>
        <begin position="471"/>
        <end position="648"/>
    </location>
</feature>
<dbReference type="EMBL" id="KQ474076">
    <property type="protein sequence ID" value="KPV76430.1"/>
    <property type="molecule type" value="Genomic_DNA"/>
</dbReference>
<dbReference type="Pfam" id="PF18403">
    <property type="entry name" value="Thioredoxin_15"/>
    <property type="match status" value="1"/>
</dbReference>
<dbReference type="GO" id="GO:0018279">
    <property type="term" value="P:protein N-linked glycosylation via asparagine"/>
    <property type="evidence" value="ECO:0007669"/>
    <property type="project" value="TreeGrafter"/>
</dbReference>
<evidence type="ECO:0000256" key="1">
    <source>
        <dbReference type="SAM" id="MobiDB-lite"/>
    </source>
</evidence>
<evidence type="ECO:0000313" key="6">
    <source>
        <dbReference type="EMBL" id="KPV76430.1"/>
    </source>
</evidence>
<dbReference type="InterPro" id="IPR009448">
    <property type="entry name" value="UDP-g_GGtrans"/>
</dbReference>
<dbReference type="GO" id="GO:0003980">
    <property type="term" value="F:UDP-glucose:glycoprotein glucosyltransferase activity"/>
    <property type="evidence" value="ECO:0007669"/>
    <property type="project" value="InterPro"/>
</dbReference>
<dbReference type="Proteomes" id="UP000053890">
    <property type="component" value="Unassembled WGS sequence"/>
</dbReference>
<dbReference type="InterPro" id="IPR040693">
    <property type="entry name" value="UGGT_TRXL_1"/>
</dbReference>
<evidence type="ECO:0000259" key="4">
    <source>
        <dbReference type="Pfam" id="PF18401"/>
    </source>
</evidence>
<dbReference type="OrthoDB" id="2534480at2759"/>
<feature type="chain" id="PRO_5008265515" evidence="2">
    <location>
        <begin position="22"/>
        <end position="826"/>
    </location>
</feature>
<evidence type="ECO:0000259" key="3">
    <source>
        <dbReference type="Pfam" id="PF18400"/>
    </source>
</evidence>
<dbReference type="PANTHER" id="PTHR11226:SF0">
    <property type="entry name" value="UDP-GLUCOSE:GLYCOPROTEIN GLUCOSYLTRANSFERASE"/>
    <property type="match status" value="1"/>
</dbReference>
<dbReference type="InterPro" id="IPR040694">
    <property type="entry name" value="UGGT_TRXL_2"/>
</dbReference>
<feature type="signal peptide" evidence="2">
    <location>
        <begin position="1"/>
        <end position="21"/>
    </location>
</feature>
<dbReference type="AlphaFoldDB" id="A0A194S7F7"/>
<sequence length="826" mass="89676">MIGLRLLSACAALVLASVASAAEPAPAAPPADLSIRVASSSAFDLVSRYLEGVHTLRPDAFFPFIHTLADYRLRPPRSTFSNPVFAEPGPGIDGKKRKGQYSDHNPIFTRHALANETLAALESTLPRIDQWKKRVRGRYGDMHLALVAQEGHAALEAMRDVWLQRERDVVQPEAHKGECESWADVGGKKACSMEQFWVAVGRVQAIEQGPIRLDGGSPATYDFDHFLPADLDESLPLVVLYAAPTDEAFVALFKGLYALAARPSPRIQLALRWKPDTAVELQGYAPDFAVEAVIKDGFEAPEVKDVADFANRAASYIVGAKDQVAALNEVASTLPLVADAVSNTKRRGSLAKTSTLAERVTLNGIPISPADLTHADLLALMQSERKVMQDLHSVAASLLQEERARDIVLAANLTLEQPRKSANSLAIPTVDKPLAFVNLAEAFKDLPTRFYRASYLEGVVAEENEEGDPPAISTFWVVADLDSDEGRTLVTNALRYADTTGEIRFSNELPEAYPQELIDFLELNASNEHPPRRKLSDQWTAENPMTPFVEKGITGDAAQNVTMYWKGVAPFAERVGVQPGEAAVILNGRIIHLADKVFATGSFQALHQYELKRRIKPVHEACIPHYPDQVAADRRLQADMVAIATSVAASSAGTTRMATPRGAAVKGLASITHGNRDRAMFEFVAVLDPLGPLARQVAPLLLGLRSHTLVSYRVFLLPASASTTVDLKTLSGRSFPAKIQFGEDQHERAPSVDFAGLPEGAVLDVKAFVPQTREEFSGPGGKGGESVRVVGRGEEGKPQVVLFSSAGEEKEVEAVEDKAQHVRDEL</sequence>
<accession>A0A194S7F7</accession>
<dbReference type="Pfam" id="PF18400">
    <property type="entry name" value="Thioredoxin_12"/>
    <property type="match status" value="1"/>
</dbReference>
<reference evidence="6 7" key="1">
    <citation type="journal article" date="2015" name="Front. Microbiol.">
        <title>Genome sequence of the plant growth promoting endophytic yeast Rhodotorula graminis WP1.</title>
        <authorList>
            <person name="Firrincieli A."/>
            <person name="Otillar R."/>
            <person name="Salamov A."/>
            <person name="Schmutz J."/>
            <person name="Khan Z."/>
            <person name="Redman R.S."/>
            <person name="Fleck N.D."/>
            <person name="Lindquist E."/>
            <person name="Grigoriev I.V."/>
            <person name="Doty S.L."/>
        </authorList>
    </citation>
    <scope>NUCLEOTIDE SEQUENCE [LARGE SCALE GENOMIC DNA]</scope>
    <source>
        <strain evidence="6 7">WP1</strain>
    </source>
</reference>
<dbReference type="GO" id="GO:0036503">
    <property type="term" value="P:ERAD pathway"/>
    <property type="evidence" value="ECO:0007669"/>
    <property type="project" value="TreeGrafter"/>
</dbReference>
<name>A0A194S7F7_RHOGW</name>
<organism evidence="6 7">
    <name type="scientific">Rhodotorula graminis (strain WP1)</name>
    <dbReference type="NCBI Taxonomy" id="578459"/>
    <lineage>
        <taxon>Eukaryota</taxon>
        <taxon>Fungi</taxon>
        <taxon>Dikarya</taxon>
        <taxon>Basidiomycota</taxon>
        <taxon>Pucciniomycotina</taxon>
        <taxon>Microbotryomycetes</taxon>
        <taxon>Sporidiobolales</taxon>
        <taxon>Sporidiobolaceae</taxon>
        <taxon>Rhodotorula</taxon>
    </lineage>
</organism>
<evidence type="ECO:0000256" key="2">
    <source>
        <dbReference type="SAM" id="SignalP"/>
    </source>
</evidence>
<dbReference type="RefSeq" id="XP_018272479.1">
    <property type="nucleotide sequence ID" value="XM_018416338.1"/>
</dbReference>
<dbReference type="Pfam" id="PF18401">
    <property type="entry name" value="Thioredoxin_13"/>
    <property type="match status" value="1"/>
</dbReference>
<evidence type="ECO:0000313" key="7">
    <source>
        <dbReference type="Proteomes" id="UP000053890"/>
    </source>
</evidence>
<dbReference type="PANTHER" id="PTHR11226">
    <property type="entry name" value="UDP-GLUCOSE GLYCOPROTEIN:GLUCOSYLTRANSFERASE"/>
    <property type="match status" value="1"/>
</dbReference>
<protein>
    <submittedName>
        <fullName evidence="6">Uncharacterized protein</fullName>
    </submittedName>
</protein>
<keyword evidence="2" id="KW-0732">Signal</keyword>
<feature type="region of interest" description="Disordered" evidence="1">
    <location>
        <begin position="773"/>
        <end position="793"/>
    </location>
</feature>
<dbReference type="GO" id="GO:0005783">
    <property type="term" value="C:endoplasmic reticulum"/>
    <property type="evidence" value="ECO:0007669"/>
    <property type="project" value="TreeGrafter"/>
</dbReference>
<feature type="domain" description="UGGT thioredoxin-like" evidence="4">
    <location>
        <begin position="303"/>
        <end position="414"/>
    </location>
</feature>
<keyword evidence="7" id="KW-1185">Reference proteome</keyword>
<dbReference type="OMA" id="PEHECAV"/>
<gene>
    <name evidence="6" type="ORF">RHOBADRAFT_52440</name>
</gene>
<dbReference type="GeneID" id="28976786"/>
<proteinExistence type="predicted"/>
<dbReference type="STRING" id="578459.A0A194S7F7"/>
<dbReference type="GO" id="GO:0051082">
    <property type="term" value="F:unfolded protein binding"/>
    <property type="evidence" value="ECO:0007669"/>
    <property type="project" value="TreeGrafter"/>
</dbReference>
<evidence type="ECO:0000259" key="5">
    <source>
        <dbReference type="Pfam" id="PF18403"/>
    </source>
</evidence>
<dbReference type="InterPro" id="IPR040525">
    <property type="entry name" value="UGGT_TRXL_4"/>
</dbReference>
<feature type="domain" description="UGGT thioredoxin-like" evidence="3">
    <location>
        <begin position="167"/>
        <end position="278"/>
    </location>
</feature>